<dbReference type="InterPro" id="IPR027417">
    <property type="entry name" value="P-loop_NTPase"/>
</dbReference>
<organism evidence="2 3">
    <name type="scientific">Suillus fuscotomentosus</name>
    <dbReference type="NCBI Taxonomy" id="1912939"/>
    <lineage>
        <taxon>Eukaryota</taxon>
        <taxon>Fungi</taxon>
        <taxon>Dikarya</taxon>
        <taxon>Basidiomycota</taxon>
        <taxon>Agaricomycotina</taxon>
        <taxon>Agaricomycetes</taxon>
        <taxon>Agaricomycetidae</taxon>
        <taxon>Boletales</taxon>
        <taxon>Suillineae</taxon>
        <taxon>Suillaceae</taxon>
        <taxon>Suillus</taxon>
    </lineage>
</organism>
<accession>A0AAD4DRF6</accession>
<evidence type="ECO:0000313" key="3">
    <source>
        <dbReference type="Proteomes" id="UP001195769"/>
    </source>
</evidence>
<protein>
    <recommendedName>
        <fullName evidence="1">G domain-containing protein</fullName>
    </recommendedName>
</protein>
<proteinExistence type="predicted"/>
<reference evidence="2" key="1">
    <citation type="journal article" date="2020" name="New Phytol.">
        <title>Comparative genomics reveals dynamic genome evolution in host specialist ectomycorrhizal fungi.</title>
        <authorList>
            <person name="Lofgren L.A."/>
            <person name="Nguyen N.H."/>
            <person name="Vilgalys R."/>
            <person name="Ruytinx J."/>
            <person name="Liao H.L."/>
            <person name="Branco S."/>
            <person name="Kuo A."/>
            <person name="LaButti K."/>
            <person name="Lipzen A."/>
            <person name="Andreopoulos W."/>
            <person name="Pangilinan J."/>
            <person name="Riley R."/>
            <person name="Hundley H."/>
            <person name="Na H."/>
            <person name="Barry K."/>
            <person name="Grigoriev I.V."/>
            <person name="Stajich J.E."/>
            <person name="Kennedy P.G."/>
        </authorList>
    </citation>
    <scope>NUCLEOTIDE SEQUENCE</scope>
    <source>
        <strain evidence="2">FC203</strain>
    </source>
</reference>
<dbReference type="RefSeq" id="XP_041218161.1">
    <property type="nucleotide sequence ID" value="XM_041369197.1"/>
</dbReference>
<dbReference type="GO" id="GO:0005525">
    <property type="term" value="F:GTP binding"/>
    <property type="evidence" value="ECO:0007669"/>
    <property type="project" value="InterPro"/>
</dbReference>
<dbReference type="EMBL" id="JABBWK010000126">
    <property type="protein sequence ID" value="KAG1891685.1"/>
    <property type="molecule type" value="Genomic_DNA"/>
</dbReference>
<evidence type="ECO:0000313" key="2">
    <source>
        <dbReference type="EMBL" id="KAG1891685.1"/>
    </source>
</evidence>
<sequence>MAMRAALREYPMSDSPSESYVLLQISSVRVDSESSRKIDKEAALTEAGCLPLINSVQCRSKRRYLGETGAGKSSVINLLAGQAIAHISPDSHRCTLHWPEYQITFEDGVSIQGVDTVASKNLVYKPPVEDARVLEVEAGAVHPVHAEIMITSWAQEERSLLEHSHLNMDPNFWHPDQRASSKNIHEEVVAALRGVYTPTKSLGMRRQDCGSGEKRDVC</sequence>
<dbReference type="SUPFAM" id="SSF52540">
    <property type="entry name" value="P-loop containing nucleoside triphosphate hydrolases"/>
    <property type="match status" value="1"/>
</dbReference>
<dbReference type="Gene3D" id="3.40.50.300">
    <property type="entry name" value="P-loop containing nucleotide triphosphate hydrolases"/>
    <property type="match status" value="1"/>
</dbReference>
<dbReference type="InterPro" id="IPR006073">
    <property type="entry name" value="GTP-bd"/>
</dbReference>
<gene>
    <name evidence="2" type="ORF">F5891DRAFT_1211182</name>
</gene>
<name>A0AAD4DRF6_9AGAM</name>
<dbReference type="Proteomes" id="UP001195769">
    <property type="component" value="Unassembled WGS sequence"/>
</dbReference>
<dbReference type="GeneID" id="64663495"/>
<evidence type="ECO:0000259" key="1">
    <source>
        <dbReference type="Pfam" id="PF01926"/>
    </source>
</evidence>
<comment type="caution">
    <text evidence="2">The sequence shown here is derived from an EMBL/GenBank/DDBJ whole genome shotgun (WGS) entry which is preliminary data.</text>
</comment>
<dbReference type="AlphaFoldDB" id="A0AAD4DRF6"/>
<feature type="domain" description="G" evidence="1">
    <location>
        <begin position="65"/>
        <end position="118"/>
    </location>
</feature>
<dbReference type="Pfam" id="PF01926">
    <property type="entry name" value="MMR_HSR1"/>
    <property type="match status" value="1"/>
</dbReference>
<keyword evidence="3" id="KW-1185">Reference proteome</keyword>